<keyword evidence="1" id="KW-1133">Transmembrane helix</keyword>
<protein>
    <recommendedName>
        <fullName evidence="4">Prepilin-type N-terminal cleavage/methylation domain-containing protein</fullName>
    </recommendedName>
</protein>
<keyword evidence="1" id="KW-0472">Membrane</keyword>
<proteinExistence type="predicted"/>
<keyword evidence="1" id="KW-0812">Transmembrane</keyword>
<reference evidence="2 3" key="1">
    <citation type="journal article" date="2016" name="Nat. Commun.">
        <title>Thousands of microbial genomes shed light on interconnected biogeochemical processes in an aquifer system.</title>
        <authorList>
            <person name="Anantharaman K."/>
            <person name="Brown C.T."/>
            <person name="Hug L.A."/>
            <person name="Sharon I."/>
            <person name="Castelle C.J."/>
            <person name="Probst A.J."/>
            <person name="Thomas B.C."/>
            <person name="Singh A."/>
            <person name="Wilkins M.J."/>
            <person name="Karaoz U."/>
            <person name="Brodie E.L."/>
            <person name="Williams K.H."/>
            <person name="Hubbard S.S."/>
            <person name="Banfield J.F."/>
        </authorList>
    </citation>
    <scope>NUCLEOTIDE SEQUENCE [LARGE SCALE GENOMIC DNA]</scope>
</reference>
<organism evidence="2 3">
    <name type="scientific">Candidatus Curtissbacteria bacterium RIFCSPHIGHO2_02_FULL_40_17</name>
    <dbReference type="NCBI Taxonomy" id="1797715"/>
    <lineage>
        <taxon>Bacteria</taxon>
        <taxon>Candidatus Curtissiibacteriota</taxon>
    </lineage>
</organism>
<dbReference type="STRING" id="1797715.A3D81_00330"/>
<comment type="caution">
    <text evidence="2">The sequence shown here is derived from an EMBL/GenBank/DDBJ whole genome shotgun (WGS) entry which is preliminary data.</text>
</comment>
<dbReference type="AlphaFoldDB" id="A0A1F5GGM8"/>
<dbReference type="Pfam" id="PF07963">
    <property type="entry name" value="N_methyl"/>
    <property type="match status" value="1"/>
</dbReference>
<dbReference type="Proteomes" id="UP000178492">
    <property type="component" value="Unassembled WGS sequence"/>
</dbReference>
<dbReference type="SUPFAM" id="SSF54523">
    <property type="entry name" value="Pili subunits"/>
    <property type="match status" value="1"/>
</dbReference>
<evidence type="ECO:0000313" key="2">
    <source>
        <dbReference type="EMBL" id="OGD91022.1"/>
    </source>
</evidence>
<evidence type="ECO:0000313" key="3">
    <source>
        <dbReference type="Proteomes" id="UP000178492"/>
    </source>
</evidence>
<evidence type="ECO:0008006" key="4">
    <source>
        <dbReference type="Google" id="ProtNLM"/>
    </source>
</evidence>
<dbReference type="InterPro" id="IPR045584">
    <property type="entry name" value="Pilin-like"/>
</dbReference>
<name>A0A1F5GGM8_9BACT</name>
<gene>
    <name evidence="2" type="ORF">A3D81_00330</name>
</gene>
<accession>A0A1F5GGM8</accession>
<dbReference type="EMBL" id="MFBE01000025">
    <property type="protein sequence ID" value="OGD91022.1"/>
    <property type="molecule type" value="Genomic_DNA"/>
</dbReference>
<dbReference type="InterPro" id="IPR012902">
    <property type="entry name" value="N_methyl_site"/>
</dbReference>
<feature type="transmembrane region" description="Helical" evidence="1">
    <location>
        <begin position="20"/>
        <end position="42"/>
    </location>
</feature>
<dbReference type="PROSITE" id="PS00409">
    <property type="entry name" value="PROKAR_NTER_METHYL"/>
    <property type="match status" value="1"/>
</dbReference>
<evidence type="ECO:0000256" key="1">
    <source>
        <dbReference type="SAM" id="Phobius"/>
    </source>
</evidence>
<dbReference type="NCBIfam" id="TIGR02532">
    <property type="entry name" value="IV_pilin_GFxxxE"/>
    <property type="match status" value="1"/>
</dbReference>
<sequence>MNYELRTKNCKAKGFTLIEFLVVLGILALTVSSTLLFLTSVLRGSNKANVIAEVKQNGQVVLESLERQIRNGVDAEQVGQVENNTIKIIRQDQSPLYIKCISNASLNGYIGSVTSSSDPTGDGQYISMTFKDDLVSGVDIDCPDNTDIATGCAVSVIPSSSGGISPPVVSICFYANQAVQAPSRQDFQTKVKFQTTISLRRY</sequence>